<accession>A0A0F7L5C2</accession>
<name>A0A0F7L5C2_9VIRU</name>
<organism evidence="1">
    <name type="scientific">uncultured marine virus</name>
    <dbReference type="NCBI Taxonomy" id="186617"/>
    <lineage>
        <taxon>Viruses</taxon>
        <taxon>environmental samples</taxon>
    </lineage>
</organism>
<evidence type="ECO:0000313" key="1">
    <source>
        <dbReference type="EMBL" id="AKH46191.1"/>
    </source>
</evidence>
<protein>
    <submittedName>
        <fullName evidence="1">Uncharacterized protein</fullName>
    </submittedName>
</protein>
<reference evidence="1" key="1">
    <citation type="journal article" date="2015" name="Front. Microbiol.">
        <title>Combining genomic sequencing methods to explore viral diversity and reveal potential virus-host interactions.</title>
        <authorList>
            <person name="Chow C.E."/>
            <person name="Winget D.M."/>
            <person name="White R.A.III."/>
            <person name="Hallam S.J."/>
            <person name="Suttle C.A."/>
        </authorList>
    </citation>
    <scope>NUCLEOTIDE SEQUENCE</scope>
    <source>
        <strain evidence="1">Anoxic3_4</strain>
    </source>
</reference>
<dbReference type="EMBL" id="KR029579">
    <property type="protein sequence ID" value="AKH46191.1"/>
    <property type="molecule type" value="Genomic_DNA"/>
</dbReference>
<reference evidence="1" key="2">
    <citation type="submission" date="2015-03" db="EMBL/GenBank/DDBJ databases">
        <authorList>
            <person name="Chow C.-E.T."/>
            <person name="Winget D.M."/>
            <person name="White R.A.III."/>
            <person name="Hallam S.J."/>
            <person name="Suttle C.A."/>
        </authorList>
    </citation>
    <scope>NUCLEOTIDE SEQUENCE</scope>
    <source>
        <strain evidence="1">Anoxic3_4</strain>
    </source>
</reference>
<proteinExistence type="predicted"/>
<sequence>MYDGIYSRIESRLFVVFMSAITPACSFQGVSCSSSISPPTTIPWYSMEIY</sequence>